<dbReference type="InterPro" id="IPR013830">
    <property type="entry name" value="SGNH_hydro"/>
</dbReference>
<dbReference type="InterPro" id="IPR036514">
    <property type="entry name" value="SGNH_hydro_sf"/>
</dbReference>
<feature type="domain" description="SGNH hydrolase-type esterase" evidence="2">
    <location>
        <begin position="159"/>
        <end position="327"/>
    </location>
</feature>
<keyword evidence="4" id="KW-1185">Reference proteome</keyword>
<reference evidence="3 4" key="1">
    <citation type="journal article" date="2019" name="Environ. Microbiol.">
        <title>Species interactions and distinct microbial communities in high Arctic permafrost affected cryosols are associated with the CH4 and CO2 gas fluxes.</title>
        <authorList>
            <person name="Altshuler I."/>
            <person name="Hamel J."/>
            <person name="Turney S."/>
            <person name="Magnuson E."/>
            <person name="Levesque R."/>
            <person name="Greer C."/>
            <person name="Whyte L.G."/>
        </authorList>
    </citation>
    <scope>NUCLEOTIDE SEQUENCE [LARGE SCALE GENOMIC DNA]</scope>
    <source>
        <strain evidence="3 4">S9.2P</strain>
    </source>
</reference>
<dbReference type="EMBL" id="RCYZ01000001">
    <property type="protein sequence ID" value="TPG71997.1"/>
    <property type="molecule type" value="Genomic_DNA"/>
</dbReference>
<gene>
    <name evidence="3" type="ORF">EAH73_01765</name>
</gene>
<name>A0A502HBH5_9BACT</name>
<dbReference type="Pfam" id="PF13472">
    <property type="entry name" value="Lipase_GDSL_2"/>
    <property type="match status" value="1"/>
</dbReference>
<keyword evidence="1" id="KW-0732">Signal</keyword>
<dbReference type="AlphaFoldDB" id="A0A502HBH5"/>
<comment type="caution">
    <text evidence="3">The sequence shown here is derived from an EMBL/GenBank/DDBJ whole genome shotgun (WGS) entry which is preliminary data.</text>
</comment>
<feature type="chain" id="PRO_5021330888" evidence="1">
    <location>
        <begin position="22"/>
        <end position="342"/>
    </location>
</feature>
<evidence type="ECO:0000259" key="2">
    <source>
        <dbReference type="Pfam" id="PF13472"/>
    </source>
</evidence>
<proteinExistence type="predicted"/>
<dbReference type="PROSITE" id="PS51257">
    <property type="entry name" value="PROKAR_LIPOPROTEIN"/>
    <property type="match status" value="1"/>
</dbReference>
<sequence length="342" mass="36473">MKTVLGISVLATLLFVGCHRAPDVVPAAAQYYYNGTGQAPSAARHDPLAAYLVQTPAATLDITAKTTYVDPFTVGASITASVDGRADTTFALLASADEQHFLLRLPGSGPHEVELVEGAQIRPNEQGPVLFTSITGVSVPRGQALTVVPLRRTTEGIVVFGDSRTVGGAGTRTSRDAWPVQLRHLRRADVYVTGYASLQLGAHLGTAARQDSLTHEISQRLAPYTVKTLWLEAGVNDYLSATYSPDQLTAYYRQWLPKVRAAIPGVRVYLQTDLWKRGEQANKLGFSLPQYRVGEEAGASADAVVVDGRALADSTTLQDGVHQTAAGDAGIARKVNAVLGPR</sequence>
<accession>A0A502HBH5</accession>
<keyword evidence="3" id="KW-0378">Hydrolase</keyword>
<evidence type="ECO:0000313" key="3">
    <source>
        <dbReference type="EMBL" id="TPG71997.1"/>
    </source>
</evidence>
<protein>
    <submittedName>
        <fullName evidence="3">SGNH/GDSL hydrolase family protein</fullName>
    </submittedName>
</protein>
<evidence type="ECO:0000313" key="4">
    <source>
        <dbReference type="Proteomes" id="UP000317646"/>
    </source>
</evidence>
<evidence type="ECO:0000256" key="1">
    <source>
        <dbReference type="SAM" id="SignalP"/>
    </source>
</evidence>
<dbReference type="OrthoDB" id="1110382at2"/>
<dbReference type="Gene3D" id="3.40.50.1110">
    <property type="entry name" value="SGNH hydrolase"/>
    <property type="match status" value="1"/>
</dbReference>
<dbReference type="SUPFAM" id="SSF52266">
    <property type="entry name" value="SGNH hydrolase"/>
    <property type="match status" value="1"/>
</dbReference>
<feature type="signal peptide" evidence="1">
    <location>
        <begin position="1"/>
        <end position="21"/>
    </location>
</feature>
<dbReference type="Proteomes" id="UP000317646">
    <property type="component" value="Unassembled WGS sequence"/>
</dbReference>
<dbReference type="RefSeq" id="WP_140464616.1">
    <property type="nucleotide sequence ID" value="NZ_RCYZ01000001.1"/>
</dbReference>
<organism evidence="3 4">
    <name type="scientific">Hymenobacter nivis</name>
    <dbReference type="NCBI Taxonomy" id="1850093"/>
    <lineage>
        <taxon>Bacteria</taxon>
        <taxon>Pseudomonadati</taxon>
        <taxon>Bacteroidota</taxon>
        <taxon>Cytophagia</taxon>
        <taxon>Cytophagales</taxon>
        <taxon>Hymenobacteraceae</taxon>
        <taxon>Hymenobacter</taxon>
    </lineage>
</organism>
<dbReference type="CDD" id="cd00229">
    <property type="entry name" value="SGNH_hydrolase"/>
    <property type="match status" value="1"/>
</dbReference>
<dbReference type="GO" id="GO:0016788">
    <property type="term" value="F:hydrolase activity, acting on ester bonds"/>
    <property type="evidence" value="ECO:0007669"/>
    <property type="project" value="UniProtKB-ARBA"/>
</dbReference>